<evidence type="ECO:0000256" key="11">
    <source>
        <dbReference type="ARBA" id="ARBA00023264"/>
    </source>
</evidence>
<dbReference type="OrthoDB" id="272512at2759"/>
<reference evidence="15" key="1">
    <citation type="submission" date="2006-10" db="EMBL/GenBank/DDBJ databases">
        <authorList>
            <person name="Amadeo P."/>
            <person name="Zhao Q."/>
            <person name="Wortman J."/>
            <person name="Fraser-Liggett C."/>
            <person name="Carlton J."/>
        </authorList>
    </citation>
    <scope>NUCLEOTIDE SEQUENCE</scope>
    <source>
        <strain evidence="15">G3</strain>
    </source>
</reference>
<evidence type="ECO:0000256" key="3">
    <source>
        <dbReference type="ARBA" id="ARBA00008655"/>
    </source>
</evidence>
<dbReference type="SUPFAM" id="SSF69593">
    <property type="entry name" value="Glycerol-3-phosphate (1)-acyltransferase"/>
    <property type="match status" value="1"/>
</dbReference>
<protein>
    <submittedName>
        <fullName evidence="15">Acyltransferase family protein</fullName>
    </submittedName>
</protein>
<reference evidence="15" key="2">
    <citation type="journal article" date="2007" name="Science">
        <title>Draft genome sequence of the sexually transmitted pathogen Trichomonas vaginalis.</title>
        <authorList>
            <person name="Carlton J.M."/>
            <person name="Hirt R.P."/>
            <person name="Silva J.C."/>
            <person name="Delcher A.L."/>
            <person name="Schatz M."/>
            <person name="Zhao Q."/>
            <person name="Wortman J.R."/>
            <person name="Bidwell S.L."/>
            <person name="Alsmark U.C.M."/>
            <person name="Besteiro S."/>
            <person name="Sicheritz-Ponten T."/>
            <person name="Noel C.J."/>
            <person name="Dacks J.B."/>
            <person name="Foster P.G."/>
            <person name="Simillion C."/>
            <person name="Van de Peer Y."/>
            <person name="Miranda-Saavedra D."/>
            <person name="Barton G.J."/>
            <person name="Westrop G.D."/>
            <person name="Mueller S."/>
            <person name="Dessi D."/>
            <person name="Fiori P.L."/>
            <person name="Ren Q."/>
            <person name="Paulsen I."/>
            <person name="Zhang H."/>
            <person name="Bastida-Corcuera F.D."/>
            <person name="Simoes-Barbosa A."/>
            <person name="Brown M.T."/>
            <person name="Hayes R.D."/>
            <person name="Mukherjee M."/>
            <person name="Okumura C.Y."/>
            <person name="Schneider R."/>
            <person name="Smith A.J."/>
            <person name="Vanacova S."/>
            <person name="Villalvazo M."/>
            <person name="Haas B.J."/>
            <person name="Pertea M."/>
            <person name="Feldblyum T.V."/>
            <person name="Utterback T.R."/>
            <person name="Shu C.L."/>
            <person name="Osoegawa K."/>
            <person name="de Jong P.J."/>
            <person name="Hrdy I."/>
            <person name="Horvathova L."/>
            <person name="Zubacova Z."/>
            <person name="Dolezal P."/>
            <person name="Malik S.B."/>
            <person name="Logsdon J.M. Jr."/>
            <person name="Henze K."/>
            <person name="Gupta A."/>
            <person name="Wang C.C."/>
            <person name="Dunne R.L."/>
            <person name="Upcroft J.A."/>
            <person name="Upcroft P."/>
            <person name="White O."/>
            <person name="Salzberg S.L."/>
            <person name="Tang P."/>
            <person name="Chiu C.-H."/>
            <person name="Lee Y.-S."/>
            <person name="Embley T.M."/>
            <person name="Coombs G.H."/>
            <person name="Mottram J.C."/>
            <person name="Tachezy J."/>
            <person name="Fraser-Liggett C.M."/>
            <person name="Johnson P.J."/>
        </authorList>
    </citation>
    <scope>NUCLEOTIDE SEQUENCE [LARGE SCALE GENOMIC DNA]</scope>
    <source>
        <strain evidence="15">G3</strain>
    </source>
</reference>
<dbReference type="InterPro" id="IPR002123">
    <property type="entry name" value="Plipid/glycerol_acylTrfase"/>
</dbReference>
<keyword evidence="12 15" id="KW-0012">Acyltransferase</keyword>
<gene>
    <name evidence="15" type="ORF">TVAG_363600</name>
</gene>
<dbReference type="EMBL" id="DS113363">
    <property type="protein sequence ID" value="EAY09145.1"/>
    <property type="molecule type" value="Genomic_DNA"/>
</dbReference>
<dbReference type="CDD" id="cd07991">
    <property type="entry name" value="LPLAT_LPCAT1-like"/>
    <property type="match status" value="1"/>
</dbReference>
<name>A2EDS9_TRIV3</name>
<feature type="transmembrane region" description="Helical" evidence="13">
    <location>
        <begin position="42"/>
        <end position="69"/>
    </location>
</feature>
<dbReference type="Pfam" id="PF01553">
    <property type="entry name" value="Acyltransferase"/>
    <property type="match status" value="1"/>
</dbReference>
<feature type="domain" description="Phospholipid/glycerol acyltransferase" evidence="14">
    <location>
        <begin position="121"/>
        <end position="228"/>
    </location>
</feature>
<dbReference type="SMART" id="SM00563">
    <property type="entry name" value="PlsC"/>
    <property type="match status" value="1"/>
</dbReference>
<keyword evidence="16" id="KW-1185">Reference proteome</keyword>
<evidence type="ECO:0000256" key="9">
    <source>
        <dbReference type="ARBA" id="ARBA00023136"/>
    </source>
</evidence>
<keyword evidence="9 13" id="KW-0472">Membrane</keyword>
<dbReference type="InterPro" id="IPR045252">
    <property type="entry name" value="LPCAT1-like"/>
</dbReference>
<keyword evidence="8" id="KW-0443">Lipid metabolism</keyword>
<accession>A2EDS9</accession>
<dbReference type="RefSeq" id="XP_001321368.1">
    <property type="nucleotide sequence ID" value="XM_001321333.1"/>
</dbReference>
<evidence type="ECO:0000256" key="5">
    <source>
        <dbReference type="ARBA" id="ARBA00022679"/>
    </source>
</evidence>
<keyword evidence="7 13" id="KW-1133">Transmembrane helix</keyword>
<sequence length="320" mass="36245">MRNLFPSESKEFHNQTSLSTVTDEELIDNSALINKPKGFAKFVIFILFILSFGILRLIGLVLALLVYILFMMPVIPFLGTRFVKHFTKYGIFITQCYIRVFAFCCGMFYIKVEGQFEPDTRMFCFNHQTLFDGPLIYIYKVFTVISMAEMLKVPLFGQILAAVDTVFIDRTKAAGASTYITEAIEQENRYPVALAPEGKTTQGKFLLKFHSGGFLTTKPFQTVTIRYTTYGTFGLVGYNWNVGGFGSFIYRTLSIPFATVTISISKQHTTEEIKDMKPEERALLANLEIANKLGLKASDRTNTEAVNLLNEYLGKKVKKD</sequence>
<evidence type="ECO:0000256" key="7">
    <source>
        <dbReference type="ARBA" id="ARBA00022989"/>
    </source>
</evidence>
<keyword evidence="10" id="KW-0594">Phospholipid biosynthesis</keyword>
<dbReference type="Proteomes" id="UP000001542">
    <property type="component" value="Unassembled WGS sequence"/>
</dbReference>
<evidence type="ECO:0000256" key="6">
    <source>
        <dbReference type="ARBA" id="ARBA00022692"/>
    </source>
</evidence>
<dbReference type="KEGG" id="tva:4767059"/>
<evidence type="ECO:0000256" key="13">
    <source>
        <dbReference type="SAM" id="Phobius"/>
    </source>
</evidence>
<organism evidence="15 16">
    <name type="scientific">Trichomonas vaginalis (strain ATCC PRA-98 / G3)</name>
    <dbReference type="NCBI Taxonomy" id="412133"/>
    <lineage>
        <taxon>Eukaryota</taxon>
        <taxon>Metamonada</taxon>
        <taxon>Parabasalia</taxon>
        <taxon>Trichomonadida</taxon>
        <taxon>Trichomonadidae</taxon>
        <taxon>Trichomonas</taxon>
    </lineage>
</organism>
<dbReference type="VEuPathDB" id="TrichDB:TVAGG3_0948810"/>
<keyword evidence="11" id="KW-1208">Phospholipid metabolism</keyword>
<comment type="subcellular location">
    <subcellularLocation>
        <location evidence="1">Membrane</location>
    </subcellularLocation>
</comment>
<dbReference type="AlphaFoldDB" id="A2EDS9"/>
<evidence type="ECO:0000256" key="2">
    <source>
        <dbReference type="ARBA" id="ARBA00005189"/>
    </source>
</evidence>
<dbReference type="InParanoid" id="A2EDS9"/>
<dbReference type="PANTHER" id="PTHR23063:SF52">
    <property type="entry name" value="LYSOPHOSPHATIDYLCHOLINE ACYLTRANSFERASE"/>
    <property type="match status" value="1"/>
</dbReference>
<feature type="transmembrane region" description="Helical" evidence="13">
    <location>
        <begin position="89"/>
        <end position="112"/>
    </location>
</feature>
<evidence type="ECO:0000256" key="10">
    <source>
        <dbReference type="ARBA" id="ARBA00023209"/>
    </source>
</evidence>
<dbReference type="GO" id="GO:0008654">
    <property type="term" value="P:phospholipid biosynthetic process"/>
    <property type="evidence" value="ECO:0007669"/>
    <property type="project" value="UniProtKB-KW"/>
</dbReference>
<comment type="pathway">
    <text evidence="2">Lipid metabolism.</text>
</comment>
<evidence type="ECO:0000256" key="4">
    <source>
        <dbReference type="ARBA" id="ARBA00022516"/>
    </source>
</evidence>
<keyword evidence="4" id="KW-0444">Lipid biosynthesis</keyword>
<dbReference type="GO" id="GO:0016020">
    <property type="term" value="C:membrane"/>
    <property type="evidence" value="ECO:0007669"/>
    <property type="project" value="UniProtKB-SubCell"/>
</dbReference>
<evidence type="ECO:0000256" key="1">
    <source>
        <dbReference type="ARBA" id="ARBA00004370"/>
    </source>
</evidence>
<evidence type="ECO:0000313" key="15">
    <source>
        <dbReference type="EMBL" id="EAY09145.1"/>
    </source>
</evidence>
<evidence type="ECO:0000259" key="14">
    <source>
        <dbReference type="SMART" id="SM00563"/>
    </source>
</evidence>
<keyword evidence="6 13" id="KW-0812">Transmembrane</keyword>
<evidence type="ECO:0000256" key="12">
    <source>
        <dbReference type="ARBA" id="ARBA00023315"/>
    </source>
</evidence>
<evidence type="ECO:0000313" key="16">
    <source>
        <dbReference type="Proteomes" id="UP000001542"/>
    </source>
</evidence>
<dbReference type="PANTHER" id="PTHR23063">
    <property type="entry name" value="PHOSPHOLIPID ACYLTRANSFERASE"/>
    <property type="match status" value="1"/>
</dbReference>
<keyword evidence="5" id="KW-0808">Transferase</keyword>
<dbReference type="GO" id="GO:0008374">
    <property type="term" value="F:O-acyltransferase activity"/>
    <property type="evidence" value="ECO:0007669"/>
    <property type="project" value="InterPro"/>
</dbReference>
<proteinExistence type="inferred from homology"/>
<comment type="similarity">
    <text evidence="3">Belongs to the 1-acyl-sn-glycerol-3-phosphate acyltransferase family.</text>
</comment>
<dbReference type="VEuPathDB" id="TrichDB:TVAG_363600"/>
<evidence type="ECO:0000256" key="8">
    <source>
        <dbReference type="ARBA" id="ARBA00023098"/>
    </source>
</evidence>